<dbReference type="GO" id="GO:0030170">
    <property type="term" value="F:pyridoxal phosphate binding"/>
    <property type="evidence" value="ECO:0007669"/>
    <property type="project" value="TreeGrafter"/>
</dbReference>
<dbReference type="EMBL" id="MN740004">
    <property type="protein sequence ID" value="QHT82832.1"/>
    <property type="molecule type" value="Genomic_DNA"/>
</dbReference>
<dbReference type="Gene3D" id="3.40.640.10">
    <property type="entry name" value="Type I PLP-dependent aspartate aminotransferase-like (Major domain)"/>
    <property type="match status" value="1"/>
</dbReference>
<dbReference type="InterPro" id="IPR015421">
    <property type="entry name" value="PyrdxlP-dep_Trfase_major"/>
</dbReference>
<protein>
    <submittedName>
        <fullName evidence="1">Uncharacterized protein</fullName>
    </submittedName>
</protein>
<name>A0A6C0HQ79_9ZZZZ</name>
<dbReference type="SUPFAM" id="SSF53383">
    <property type="entry name" value="PLP-dependent transferases"/>
    <property type="match status" value="1"/>
</dbReference>
<dbReference type="InterPro" id="IPR000653">
    <property type="entry name" value="DegT/StrS_aminotransferase"/>
</dbReference>
<organism evidence="1">
    <name type="scientific">viral metagenome</name>
    <dbReference type="NCBI Taxonomy" id="1070528"/>
    <lineage>
        <taxon>unclassified sequences</taxon>
        <taxon>metagenomes</taxon>
        <taxon>organismal metagenomes</taxon>
    </lineage>
</organism>
<dbReference type="Gene3D" id="3.40.50.150">
    <property type="entry name" value="Vaccinia Virus protein VP39"/>
    <property type="match status" value="1"/>
</dbReference>
<sequence>MISIYEPDISKYNRSAINAVESGWISNHGEYIEKAAQKIKEVLNCNFAILMANGTCATHCLFLAIKFKHPEIKKIYVPNNAYVAAWNTALMVYSIEQVEVIKMDMKTWNINTDEEYIKTLDSNSAVLIVHNLGNIVNVPRLKSLRPDLIFVEDNCEGLFGKYNGIYSGTSSDTLCSSASFYGNKIITTGEGGVFLTQHNDIYEHIKRVYSQGMSETKYLHDVHAYNYRMTNIQAAFLYDQLTDINNILENKKRIFFNYERLLDELIKMNKVALFEKEENTECANWIFAIRIIGNSKTIEETTVFFRDNGIDIRPFFYPINKHTHLSSIENKDSSSETLNQQIIMIPSSSKIAIEEQEKVVDIIYKFTSLLKSSEEDLINDTNIYYRNVLKDGVFSLIDDNFKFELDNHYYKIMRININKFIKETIKNHENEIILEVGPKNNENERIKSKNNILETVDIIEDNNTTYVADLTVENDLPKDYFDAIYCLEVLEHTYEPWEILKQLYKLLKKNGCLYLSLPFQFRIHGPIPDCYRISEFGLKYLLEKNNFTILHFQATIDKNRPAFPLHYTIVCKK</sequence>
<accession>A0A6C0HQ79</accession>
<proteinExistence type="predicted"/>
<dbReference type="InterPro" id="IPR029063">
    <property type="entry name" value="SAM-dependent_MTases_sf"/>
</dbReference>
<dbReference type="Gene3D" id="3.90.1150.10">
    <property type="entry name" value="Aspartate Aminotransferase, domain 1"/>
    <property type="match status" value="1"/>
</dbReference>
<dbReference type="Pfam" id="PF01041">
    <property type="entry name" value="DegT_DnrJ_EryC1"/>
    <property type="match status" value="1"/>
</dbReference>
<dbReference type="AlphaFoldDB" id="A0A6C0HQ79"/>
<dbReference type="InterPro" id="IPR015424">
    <property type="entry name" value="PyrdxlP-dep_Trfase"/>
</dbReference>
<dbReference type="SUPFAM" id="SSF53335">
    <property type="entry name" value="S-adenosyl-L-methionine-dependent methyltransferases"/>
    <property type="match status" value="1"/>
</dbReference>
<dbReference type="GO" id="GO:0008483">
    <property type="term" value="F:transaminase activity"/>
    <property type="evidence" value="ECO:0007669"/>
    <property type="project" value="TreeGrafter"/>
</dbReference>
<dbReference type="Pfam" id="PF13489">
    <property type="entry name" value="Methyltransf_23"/>
    <property type="match status" value="1"/>
</dbReference>
<dbReference type="PANTHER" id="PTHR30244:SF34">
    <property type="entry name" value="DTDP-4-AMINO-4,6-DIDEOXYGALACTOSE TRANSAMINASE"/>
    <property type="match status" value="1"/>
</dbReference>
<dbReference type="InterPro" id="IPR015422">
    <property type="entry name" value="PyrdxlP-dep_Trfase_small"/>
</dbReference>
<reference evidence="1" key="1">
    <citation type="journal article" date="2020" name="Nature">
        <title>Giant virus diversity and host interactions through global metagenomics.</title>
        <authorList>
            <person name="Schulz F."/>
            <person name="Roux S."/>
            <person name="Paez-Espino D."/>
            <person name="Jungbluth S."/>
            <person name="Walsh D.A."/>
            <person name="Denef V.J."/>
            <person name="McMahon K.D."/>
            <person name="Konstantinidis K.T."/>
            <person name="Eloe-Fadrosh E.A."/>
            <person name="Kyrpides N.C."/>
            <person name="Woyke T."/>
        </authorList>
    </citation>
    <scope>NUCLEOTIDE SEQUENCE</scope>
    <source>
        <strain evidence="1">GVMAG-M-3300023184-165</strain>
    </source>
</reference>
<evidence type="ECO:0000313" key="1">
    <source>
        <dbReference type="EMBL" id="QHT82832.1"/>
    </source>
</evidence>
<dbReference type="PANTHER" id="PTHR30244">
    <property type="entry name" value="TRANSAMINASE"/>
    <property type="match status" value="1"/>
</dbReference>
<dbReference type="GO" id="GO:0000271">
    <property type="term" value="P:polysaccharide biosynthetic process"/>
    <property type="evidence" value="ECO:0007669"/>
    <property type="project" value="TreeGrafter"/>
</dbReference>